<organism evidence="2 3">
    <name type="scientific">Rhipicephalus microplus</name>
    <name type="common">Cattle tick</name>
    <name type="synonym">Boophilus microplus</name>
    <dbReference type="NCBI Taxonomy" id="6941"/>
    <lineage>
        <taxon>Eukaryota</taxon>
        <taxon>Metazoa</taxon>
        <taxon>Ecdysozoa</taxon>
        <taxon>Arthropoda</taxon>
        <taxon>Chelicerata</taxon>
        <taxon>Arachnida</taxon>
        <taxon>Acari</taxon>
        <taxon>Parasitiformes</taxon>
        <taxon>Ixodida</taxon>
        <taxon>Ixodoidea</taxon>
        <taxon>Ixodidae</taxon>
        <taxon>Rhipicephalinae</taxon>
        <taxon>Rhipicephalus</taxon>
        <taxon>Boophilus</taxon>
    </lineage>
</organism>
<proteinExistence type="predicted"/>
<comment type="caution">
    <text evidence="2">The sequence shown here is derived from an EMBL/GenBank/DDBJ whole genome shotgun (WGS) entry which is preliminary data.</text>
</comment>
<dbReference type="EMBL" id="JABSTU010000006">
    <property type="protein sequence ID" value="KAH8027241.1"/>
    <property type="molecule type" value="Genomic_DNA"/>
</dbReference>
<gene>
    <name evidence="2" type="ORF">HPB51_003745</name>
</gene>
<name>A0A9J6DZD9_RHIMP</name>
<evidence type="ECO:0000256" key="1">
    <source>
        <dbReference type="SAM" id="MobiDB-lite"/>
    </source>
</evidence>
<evidence type="ECO:0000313" key="3">
    <source>
        <dbReference type="Proteomes" id="UP000821866"/>
    </source>
</evidence>
<feature type="compositionally biased region" description="Acidic residues" evidence="1">
    <location>
        <begin position="1"/>
        <end position="10"/>
    </location>
</feature>
<sequence>MDVQHDDDESPATTESEEGWHTVYYGRRRKPRHESVRDTDSVHGANNKAEPSFGNTQAKTQERRMSRIEKASRMPKLPVGDYKIVIRPRGGLCVAALSPTDITRGIHEAATTLPEVRHFDVICPNKTQNIIVSTPDPDRADQYRKIKKILIRGKDYEVAAYETAPEDTAKGIIKGISLEETPSSIRAALVTKRNHSIITAKRLGNTRTVIVLFSANKVPSSVCYVRVIIPCTLYRKQIDYCKQCNRLRLLQAATLVSPARSRRRE</sequence>
<dbReference type="AlphaFoldDB" id="A0A9J6DZD9"/>
<accession>A0A9J6DZD9</accession>
<protein>
    <submittedName>
        <fullName evidence="2">Uncharacterized protein</fullName>
    </submittedName>
</protein>
<reference evidence="2" key="1">
    <citation type="journal article" date="2020" name="Cell">
        <title>Large-Scale Comparative Analyses of Tick Genomes Elucidate Their Genetic Diversity and Vector Capacities.</title>
        <authorList>
            <consortium name="Tick Genome and Microbiome Consortium (TIGMIC)"/>
            <person name="Jia N."/>
            <person name="Wang J."/>
            <person name="Shi W."/>
            <person name="Du L."/>
            <person name="Sun Y."/>
            <person name="Zhan W."/>
            <person name="Jiang J.F."/>
            <person name="Wang Q."/>
            <person name="Zhang B."/>
            <person name="Ji P."/>
            <person name="Bell-Sakyi L."/>
            <person name="Cui X.M."/>
            <person name="Yuan T.T."/>
            <person name="Jiang B.G."/>
            <person name="Yang W.F."/>
            <person name="Lam T.T."/>
            <person name="Chang Q.C."/>
            <person name="Ding S.J."/>
            <person name="Wang X.J."/>
            <person name="Zhu J.G."/>
            <person name="Ruan X.D."/>
            <person name="Zhao L."/>
            <person name="Wei J.T."/>
            <person name="Ye R.Z."/>
            <person name="Que T.C."/>
            <person name="Du C.H."/>
            <person name="Zhou Y.H."/>
            <person name="Cheng J.X."/>
            <person name="Dai P.F."/>
            <person name="Guo W.B."/>
            <person name="Han X.H."/>
            <person name="Huang E.J."/>
            <person name="Li L.F."/>
            <person name="Wei W."/>
            <person name="Gao Y.C."/>
            <person name="Liu J.Z."/>
            <person name="Shao H.Z."/>
            <person name="Wang X."/>
            <person name="Wang C.C."/>
            <person name="Yang T.C."/>
            <person name="Huo Q.B."/>
            <person name="Li W."/>
            <person name="Chen H.Y."/>
            <person name="Chen S.E."/>
            <person name="Zhou L.G."/>
            <person name="Ni X.B."/>
            <person name="Tian J.H."/>
            <person name="Sheng Y."/>
            <person name="Liu T."/>
            <person name="Pan Y.S."/>
            <person name="Xia L.Y."/>
            <person name="Li J."/>
            <person name="Zhao F."/>
            <person name="Cao W.C."/>
        </authorList>
    </citation>
    <scope>NUCLEOTIDE SEQUENCE</scope>
    <source>
        <strain evidence="2">Rmic-2018</strain>
    </source>
</reference>
<reference evidence="2" key="2">
    <citation type="submission" date="2021-09" db="EMBL/GenBank/DDBJ databases">
        <authorList>
            <person name="Jia N."/>
            <person name="Wang J."/>
            <person name="Shi W."/>
            <person name="Du L."/>
            <person name="Sun Y."/>
            <person name="Zhan W."/>
            <person name="Jiang J."/>
            <person name="Wang Q."/>
            <person name="Zhang B."/>
            <person name="Ji P."/>
            <person name="Sakyi L.B."/>
            <person name="Cui X."/>
            <person name="Yuan T."/>
            <person name="Jiang B."/>
            <person name="Yang W."/>
            <person name="Lam T.T.-Y."/>
            <person name="Chang Q."/>
            <person name="Ding S."/>
            <person name="Wang X."/>
            <person name="Zhu J."/>
            <person name="Ruan X."/>
            <person name="Zhao L."/>
            <person name="Wei J."/>
            <person name="Que T."/>
            <person name="Du C."/>
            <person name="Cheng J."/>
            <person name="Dai P."/>
            <person name="Han X."/>
            <person name="Huang E."/>
            <person name="Gao Y."/>
            <person name="Liu J."/>
            <person name="Shao H."/>
            <person name="Ye R."/>
            <person name="Li L."/>
            <person name="Wei W."/>
            <person name="Wang X."/>
            <person name="Wang C."/>
            <person name="Huo Q."/>
            <person name="Li W."/>
            <person name="Guo W."/>
            <person name="Chen H."/>
            <person name="Chen S."/>
            <person name="Zhou L."/>
            <person name="Zhou L."/>
            <person name="Ni X."/>
            <person name="Tian J."/>
            <person name="Zhou Y."/>
            <person name="Sheng Y."/>
            <person name="Liu T."/>
            <person name="Pan Y."/>
            <person name="Xia L."/>
            <person name="Li J."/>
            <person name="Zhao F."/>
            <person name="Cao W."/>
        </authorList>
    </citation>
    <scope>NUCLEOTIDE SEQUENCE</scope>
    <source>
        <strain evidence="2">Rmic-2018</strain>
        <tissue evidence="2">Larvae</tissue>
    </source>
</reference>
<evidence type="ECO:0000313" key="2">
    <source>
        <dbReference type="EMBL" id="KAH8027241.1"/>
    </source>
</evidence>
<keyword evidence="3" id="KW-1185">Reference proteome</keyword>
<dbReference type="Proteomes" id="UP000821866">
    <property type="component" value="Chromosome 4"/>
</dbReference>
<feature type="region of interest" description="Disordered" evidence="1">
    <location>
        <begin position="1"/>
        <end position="65"/>
    </location>
</feature>